<evidence type="ECO:0000313" key="3">
    <source>
        <dbReference type="Proteomes" id="UP000286402"/>
    </source>
</evidence>
<protein>
    <submittedName>
        <fullName evidence="2">Uncharacterized protein</fullName>
    </submittedName>
</protein>
<organism evidence="2 3">
    <name type="scientific">Sphingobacterium siyangense</name>
    <dbReference type="NCBI Taxonomy" id="459529"/>
    <lineage>
        <taxon>Bacteria</taxon>
        <taxon>Pseudomonadati</taxon>
        <taxon>Bacteroidota</taxon>
        <taxon>Sphingobacteriia</taxon>
        <taxon>Sphingobacteriales</taxon>
        <taxon>Sphingobacteriaceae</taxon>
        <taxon>Sphingobacterium</taxon>
    </lineage>
</organism>
<name>A0A420FVQ4_9SPHI</name>
<gene>
    <name evidence="2" type="ORF">BCY89_05045</name>
</gene>
<reference evidence="2 3" key="1">
    <citation type="submission" date="2016-07" db="EMBL/GenBank/DDBJ databases">
        <title>Genome analysis of Sphingobacterium siyangense T12B17.</title>
        <authorList>
            <person name="Xu D."/>
            <person name="Su Y."/>
            <person name="Zheng S."/>
        </authorList>
    </citation>
    <scope>NUCLEOTIDE SEQUENCE [LARGE SCALE GENOMIC DNA]</scope>
    <source>
        <strain evidence="2 3">T12B17</strain>
    </source>
</reference>
<dbReference type="AlphaFoldDB" id="A0A420FVQ4"/>
<dbReference type="Proteomes" id="UP000286402">
    <property type="component" value="Unassembled WGS sequence"/>
</dbReference>
<keyword evidence="1" id="KW-0472">Membrane</keyword>
<keyword evidence="3" id="KW-1185">Reference proteome</keyword>
<evidence type="ECO:0000256" key="1">
    <source>
        <dbReference type="SAM" id="Phobius"/>
    </source>
</evidence>
<comment type="caution">
    <text evidence="2">The sequence shown here is derived from an EMBL/GenBank/DDBJ whole genome shotgun (WGS) entry which is preliminary data.</text>
</comment>
<feature type="transmembrane region" description="Helical" evidence="1">
    <location>
        <begin position="26"/>
        <end position="47"/>
    </location>
</feature>
<keyword evidence="1" id="KW-1133">Transmembrane helix</keyword>
<proteinExistence type="predicted"/>
<accession>A0A420FVQ4</accession>
<sequence length="447" mass="51234">MRDLSEELLGDKQPKITDSIDMIKKIILWTIAVLVLLAIAAWGGYILRQQESYKSLVHKKSKALLTVSLDDILLNQFFNKWQSAPKEGQDFGQKLSKLKDNGIDIKANVFLFALEPHPKNFYAFFQLKDKQQFLTFLKDVIQVGAVESNLAPDVSYAYHQPSKIAFIWKGDDLLLSLGFDLDTKKEEMLQLIQSKDDRVTIEQFINRPSTLTGKSLRYSDISTDNFIELELKGDHLDVSGEFFSTDWNFPKEYLVRELVSAKYIGKAWINIPNSQLKNQLKQLVSELPIAADSIIAHLDGNYVDIEILKNKVIQTDTIINYAVDENFETIEEKTPYETKVPEVRLAMRGDNDMRRFLPSKLFYQWFQKQDKEFSLLTTSKDIDKLNVAYNKTAELSHVAVHLVDWPNEAKISPILLLKTIASDITLSLKVVDHNRLVLQGTIADYSH</sequence>
<keyword evidence="1" id="KW-0812">Transmembrane</keyword>
<evidence type="ECO:0000313" key="2">
    <source>
        <dbReference type="EMBL" id="RKF37022.1"/>
    </source>
</evidence>
<dbReference type="EMBL" id="MCAQ01000012">
    <property type="protein sequence ID" value="RKF37022.1"/>
    <property type="molecule type" value="Genomic_DNA"/>
</dbReference>